<evidence type="ECO:0000259" key="31">
    <source>
        <dbReference type="PROSITE" id="PS51092"/>
    </source>
</evidence>
<evidence type="ECO:0000256" key="20">
    <source>
        <dbReference type="ARBA" id="ARBA00030375"/>
    </source>
</evidence>
<dbReference type="SMART" id="SM00059">
    <property type="entry name" value="FN2"/>
    <property type="match status" value="3"/>
</dbReference>
<feature type="binding site" evidence="26">
    <location>
        <position position="680"/>
    </location>
    <ligand>
        <name>Ca(2+)</name>
        <dbReference type="ChEBI" id="CHEBI:29108"/>
        <label>4</label>
    </ligand>
</feature>
<evidence type="ECO:0000256" key="19">
    <source>
        <dbReference type="ARBA" id="ARBA00023180"/>
    </source>
</evidence>
<feature type="domain" description="Fibronectin type-II" evidence="31">
    <location>
        <begin position="319"/>
        <end position="367"/>
    </location>
</feature>
<feature type="repeat" description="Hemopexin" evidence="28">
    <location>
        <begin position="630"/>
        <end position="675"/>
    </location>
</feature>
<dbReference type="GO" id="GO:0031012">
    <property type="term" value="C:extracellular matrix"/>
    <property type="evidence" value="ECO:0007669"/>
    <property type="project" value="InterPro"/>
</dbReference>
<dbReference type="GO" id="GO:0005615">
    <property type="term" value="C:extracellular space"/>
    <property type="evidence" value="ECO:0007669"/>
    <property type="project" value="TreeGrafter"/>
</dbReference>
<dbReference type="AlphaFoldDB" id="A0AA40HUF9"/>
<dbReference type="InterPro" id="IPR024079">
    <property type="entry name" value="MetalloPept_cat_dom_sf"/>
</dbReference>
<keyword evidence="8" id="KW-0645">Protease</keyword>
<organism evidence="32 33">
    <name type="scientific">Cnephaeus nilssonii</name>
    <name type="common">Northern bat</name>
    <name type="synonym">Eptesicus nilssonii</name>
    <dbReference type="NCBI Taxonomy" id="3371016"/>
    <lineage>
        <taxon>Eukaryota</taxon>
        <taxon>Metazoa</taxon>
        <taxon>Chordata</taxon>
        <taxon>Craniata</taxon>
        <taxon>Vertebrata</taxon>
        <taxon>Euteleostomi</taxon>
        <taxon>Mammalia</taxon>
        <taxon>Eutheria</taxon>
        <taxon>Laurasiatheria</taxon>
        <taxon>Chiroptera</taxon>
        <taxon>Yangochiroptera</taxon>
        <taxon>Vespertilionidae</taxon>
        <taxon>Cnephaeus</taxon>
    </lineage>
</organism>
<evidence type="ECO:0000256" key="5">
    <source>
        <dbReference type="ARBA" id="ARBA00013698"/>
    </source>
</evidence>
<keyword evidence="9 26" id="KW-0479">Metal-binding</keyword>
<dbReference type="PROSITE" id="PS51092">
    <property type="entry name" value="FN2_2"/>
    <property type="match status" value="3"/>
</dbReference>
<evidence type="ECO:0000313" key="33">
    <source>
        <dbReference type="Proteomes" id="UP001177744"/>
    </source>
</evidence>
<dbReference type="InterPro" id="IPR036375">
    <property type="entry name" value="Hemopexin-like_dom_sf"/>
</dbReference>
<proteinExistence type="inferred from homology"/>
<evidence type="ECO:0000256" key="10">
    <source>
        <dbReference type="ARBA" id="ARBA00022729"/>
    </source>
</evidence>
<dbReference type="GO" id="GO:0030198">
    <property type="term" value="P:extracellular matrix organization"/>
    <property type="evidence" value="ECO:0007669"/>
    <property type="project" value="TreeGrafter"/>
</dbReference>
<evidence type="ECO:0000256" key="17">
    <source>
        <dbReference type="ARBA" id="ARBA00023145"/>
    </source>
</evidence>
<dbReference type="Gene3D" id="3.40.390.10">
    <property type="entry name" value="Collagenase (Catalytic Domain)"/>
    <property type="match status" value="3"/>
</dbReference>
<evidence type="ECO:0000256" key="8">
    <source>
        <dbReference type="ARBA" id="ARBA00022670"/>
    </source>
</evidence>
<evidence type="ECO:0000256" key="30">
    <source>
        <dbReference type="SAM" id="SignalP"/>
    </source>
</evidence>
<comment type="cofactor">
    <cofactor evidence="26">
        <name>Ca(2+)</name>
        <dbReference type="ChEBI" id="CHEBI:29108"/>
    </cofactor>
    <text evidence="26">Can bind about 5 Ca(2+) ions per subunit.</text>
</comment>
<dbReference type="GO" id="GO:0008270">
    <property type="term" value="F:zinc ion binding"/>
    <property type="evidence" value="ECO:0007669"/>
    <property type="project" value="InterPro"/>
</dbReference>
<feature type="chain" id="PRO_5041312244" description="Matrix metalloproteinase-9" evidence="30">
    <location>
        <begin position="34"/>
        <end position="819"/>
    </location>
</feature>
<dbReference type="InterPro" id="IPR006970">
    <property type="entry name" value="PT"/>
</dbReference>
<evidence type="ECO:0000256" key="4">
    <source>
        <dbReference type="ARBA" id="ARBA00012395"/>
    </source>
</evidence>
<feature type="non-terminal residue" evidence="32">
    <location>
        <position position="1"/>
    </location>
</feature>
<feature type="binding site" evidence="26">
    <location>
        <position position="474"/>
    </location>
    <ligand>
        <name>Ca(2+)</name>
        <dbReference type="ChEBI" id="CHEBI:29108"/>
        <label>3</label>
    </ligand>
</feature>
<feature type="domain" description="Fibronectin type-II" evidence="31">
    <location>
        <begin position="377"/>
        <end position="425"/>
    </location>
</feature>
<feature type="binding site" evidence="26">
    <location>
        <position position="505"/>
    </location>
    <ligand>
        <name>Zn(2+)</name>
        <dbReference type="ChEBI" id="CHEBI:29105"/>
        <label>2</label>
        <note>catalytic</note>
    </ligand>
</feature>
<feature type="binding site" evidence="26">
    <location>
        <position position="634"/>
    </location>
    <ligand>
        <name>Ca(2+)</name>
        <dbReference type="ChEBI" id="CHEBI:29108"/>
        <label>4</label>
    </ligand>
</feature>
<feature type="binding site" evidence="26">
    <location>
        <position position="682"/>
    </location>
    <ligand>
        <name>Ca(2+)</name>
        <dbReference type="ChEBI" id="CHEBI:29108"/>
        <label>5</label>
    </ligand>
</feature>
<comment type="function">
    <text evidence="23">Matrix metalloproteinase that plays an essential role in local proteolysis of the extracellular matrix and in leukocyte migration. Could play a role in bone osteoclastic resorption. Cleaves KiSS1 at a Gly-|-Leu bond. Cleaves NINJ1 to generate the Secreted ninjurin-1 form. Cleaves type IV and type V collagen into large C-terminal three quarter fragments and shorter N-terminal one quarter fragments. Degrades fibronectin but not laminin or Pz-peptide.</text>
</comment>
<keyword evidence="11" id="KW-0677">Repeat</keyword>
<feature type="disulfide bond" evidence="27">
    <location>
        <begin position="382"/>
        <end position="408"/>
    </location>
</feature>
<dbReference type="Pfam" id="PF00045">
    <property type="entry name" value="Hemopexin"/>
    <property type="match status" value="3"/>
</dbReference>
<feature type="disulfide bond" evidence="27">
    <location>
        <begin position="338"/>
        <end position="365"/>
    </location>
</feature>
<feature type="compositionally biased region" description="Low complexity" evidence="29">
    <location>
        <begin position="587"/>
        <end position="618"/>
    </location>
</feature>
<evidence type="ECO:0000256" key="23">
    <source>
        <dbReference type="ARBA" id="ARBA00045780"/>
    </source>
</evidence>
<feature type="binding site" evidence="26">
    <location>
        <position position="636"/>
    </location>
    <ligand>
        <name>Ca(2+)</name>
        <dbReference type="ChEBI" id="CHEBI:29108"/>
        <label>5</label>
    </ligand>
</feature>
<dbReference type="PRINTS" id="PR00013">
    <property type="entry name" value="FNTYPEII"/>
</dbReference>
<dbReference type="SUPFAM" id="SSF50923">
    <property type="entry name" value="Hemopexin-like domain"/>
    <property type="match status" value="1"/>
</dbReference>
<dbReference type="PANTHER" id="PTHR10201">
    <property type="entry name" value="MATRIX METALLOPROTEINASE"/>
    <property type="match status" value="1"/>
</dbReference>
<dbReference type="PROSITE" id="PS00024">
    <property type="entry name" value="HEMOPEXIN"/>
    <property type="match status" value="1"/>
</dbReference>
<evidence type="ECO:0000256" key="7">
    <source>
        <dbReference type="ARBA" id="ARBA00022530"/>
    </source>
</evidence>
<dbReference type="PRINTS" id="PR00138">
    <property type="entry name" value="MATRIXIN"/>
</dbReference>
<dbReference type="SUPFAM" id="SSF47090">
    <property type="entry name" value="PGBD-like"/>
    <property type="match status" value="1"/>
</dbReference>
<dbReference type="GO" id="GO:0030574">
    <property type="term" value="P:collagen catabolic process"/>
    <property type="evidence" value="ECO:0007669"/>
    <property type="project" value="UniProtKB-KW"/>
</dbReference>
<feature type="repeat" description="Hemopexin" evidence="28">
    <location>
        <begin position="770"/>
        <end position="816"/>
    </location>
</feature>
<keyword evidence="14 26" id="KW-0106">Calcium</keyword>
<keyword evidence="12" id="KW-0378">Hydrolase</keyword>
<feature type="disulfide bond" evidence="27">
    <location>
        <begin position="324"/>
        <end position="350"/>
    </location>
</feature>
<feature type="binding site" evidence="26">
    <location>
        <position position="495"/>
    </location>
    <ligand>
        <name>Zn(2+)</name>
        <dbReference type="ChEBI" id="CHEBI:29105"/>
        <label>2</label>
        <note>catalytic</note>
    </ligand>
</feature>
<evidence type="ECO:0000256" key="13">
    <source>
        <dbReference type="ARBA" id="ARBA00022833"/>
    </source>
</evidence>
<feature type="active site" evidence="25">
    <location>
        <position position="496"/>
    </location>
</feature>
<dbReference type="InterPro" id="IPR000562">
    <property type="entry name" value="FN_type2_dom"/>
</dbReference>
<evidence type="ECO:0000256" key="3">
    <source>
        <dbReference type="ARBA" id="ARBA00010370"/>
    </source>
</evidence>
<evidence type="ECO:0000256" key="11">
    <source>
        <dbReference type="ARBA" id="ARBA00022737"/>
    </source>
</evidence>
<evidence type="ECO:0000256" key="9">
    <source>
        <dbReference type="ARBA" id="ARBA00022723"/>
    </source>
</evidence>
<evidence type="ECO:0000256" key="25">
    <source>
        <dbReference type="PIRSR" id="PIRSR621190-1"/>
    </source>
</evidence>
<evidence type="ECO:0000256" key="26">
    <source>
        <dbReference type="PIRSR" id="PIRSR621190-2"/>
    </source>
</evidence>
<evidence type="ECO:0000256" key="6">
    <source>
        <dbReference type="ARBA" id="ARBA00022525"/>
    </source>
</evidence>
<dbReference type="PROSITE" id="PS00546">
    <property type="entry name" value="CYSTEINE_SWITCH"/>
    <property type="match status" value="1"/>
</dbReference>
<feature type="region of interest" description="Disordered" evidence="29">
    <location>
        <begin position="530"/>
        <end position="618"/>
    </location>
</feature>
<dbReference type="Pfam" id="PF01471">
    <property type="entry name" value="PG_binding_1"/>
    <property type="match status" value="1"/>
</dbReference>
<dbReference type="InterPro" id="IPR000585">
    <property type="entry name" value="Hemopexin-like_dom"/>
</dbReference>
<keyword evidence="19" id="KW-0325">Glycoprotein</keyword>
<comment type="subunit">
    <text evidence="24">Exists as monomer or homodimer; disulfide-linked. Also exists as heterodimer with LCN2. Macrophages and transformed cell lines produce only the monomeric form. Interacts with ECM1.</text>
</comment>
<dbReference type="SMART" id="SM00235">
    <property type="entry name" value="ZnMc"/>
    <property type="match status" value="1"/>
</dbReference>
<gene>
    <name evidence="32" type="ORF">QTO34_002316</name>
</gene>
<dbReference type="GO" id="GO:0004222">
    <property type="term" value="F:metalloendopeptidase activity"/>
    <property type="evidence" value="ECO:0007669"/>
    <property type="project" value="UniProtKB-EC"/>
</dbReference>
<dbReference type="InterPro" id="IPR018487">
    <property type="entry name" value="Hemopexin-like_repeat"/>
</dbReference>
<feature type="binding site" evidence="26">
    <location>
        <position position="513"/>
    </location>
    <ligand>
        <name>Zn(2+)</name>
        <dbReference type="ChEBI" id="CHEBI:29105"/>
        <label>2</label>
        <note>catalytic</note>
    </ligand>
</feature>
<evidence type="ECO:0000256" key="12">
    <source>
        <dbReference type="ARBA" id="ARBA00022801"/>
    </source>
</evidence>
<keyword evidence="13 26" id="KW-0862">Zinc</keyword>
<feature type="disulfide bond" evidence="27">
    <location>
        <begin position="396"/>
        <end position="423"/>
    </location>
</feature>
<name>A0AA40HUF9_CNENI</name>
<evidence type="ECO:0000256" key="28">
    <source>
        <dbReference type="PROSITE-ProRule" id="PRU01011"/>
    </source>
</evidence>
<dbReference type="EC" id="3.4.24.35" evidence="4"/>
<keyword evidence="33" id="KW-1185">Reference proteome</keyword>
<dbReference type="InterPro" id="IPR006026">
    <property type="entry name" value="Peptidase_Metallo"/>
</dbReference>
<dbReference type="EMBL" id="JAULJE010000011">
    <property type="protein sequence ID" value="KAK1337683.1"/>
    <property type="molecule type" value="Genomic_DNA"/>
</dbReference>
<feature type="binding site" evidence="26">
    <location>
        <position position="499"/>
    </location>
    <ligand>
        <name>Zn(2+)</name>
        <dbReference type="ChEBI" id="CHEBI:29105"/>
        <label>2</label>
        <note>catalytic</note>
    </ligand>
</feature>
<dbReference type="InterPro" id="IPR002477">
    <property type="entry name" value="Peptidoglycan-bd-like"/>
</dbReference>
<dbReference type="Pfam" id="PF00040">
    <property type="entry name" value="fn2"/>
    <property type="match status" value="2"/>
</dbReference>
<dbReference type="Pfam" id="PF04886">
    <property type="entry name" value="PT"/>
    <property type="match status" value="1"/>
</dbReference>
<keyword evidence="15" id="KW-0482">Metalloprotease</keyword>
<keyword evidence="18 27" id="KW-1015">Disulfide bond</keyword>
<feature type="binding site" evidence="26">
    <location>
        <position position="728"/>
    </location>
    <ligand>
        <name>Ca(2+)</name>
        <dbReference type="ChEBI" id="CHEBI:29108"/>
        <label>5</label>
    </ligand>
</feature>
<feature type="repeat" description="Hemopexin" evidence="28">
    <location>
        <begin position="676"/>
        <end position="720"/>
    </location>
</feature>
<dbReference type="SUPFAM" id="SSF57440">
    <property type="entry name" value="Kringle-like"/>
    <property type="match status" value="2"/>
</dbReference>
<dbReference type="InterPro" id="IPR021158">
    <property type="entry name" value="Pept_M10A_Zn_BS"/>
</dbReference>
<feature type="compositionally biased region" description="Polar residues" evidence="29">
    <location>
        <begin position="563"/>
        <end position="572"/>
    </location>
</feature>
<feature type="repeat" description="Hemopexin" evidence="28">
    <location>
        <begin position="722"/>
        <end position="769"/>
    </location>
</feature>
<keyword evidence="17" id="KW-0865">Zymogen</keyword>
<dbReference type="PROSITE" id="PS00023">
    <property type="entry name" value="FN2_1"/>
    <property type="match status" value="1"/>
</dbReference>
<feature type="compositionally biased region" description="Polar residues" evidence="29">
    <location>
        <begin position="242"/>
        <end position="255"/>
    </location>
</feature>
<comment type="cofactor">
    <cofactor evidence="26">
        <name>Zn(2+)</name>
        <dbReference type="ChEBI" id="CHEBI:29105"/>
    </cofactor>
    <text evidence="26">Binds 2 Zn(2+) ions per subunit.</text>
</comment>
<dbReference type="InterPro" id="IPR036943">
    <property type="entry name" value="FN_type2_sf"/>
</dbReference>
<comment type="subcellular location">
    <subcellularLocation>
        <location evidence="2">Secreted</location>
        <location evidence="2">Extracellular space</location>
        <location evidence="2">Extracellular matrix</location>
    </subcellularLocation>
</comment>
<evidence type="ECO:0000256" key="22">
    <source>
        <dbReference type="ARBA" id="ARBA00033338"/>
    </source>
</evidence>
<keyword evidence="6" id="KW-0964">Secreted</keyword>
<feature type="region of interest" description="Disordered" evidence="29">
    <location>
        <begin position="179"/>
        <end position="255"/>
    </location>
</feature>
<dbReference type="InterPro" id="IPR036365">
    <property type="entry name" value="PGBD-like_sf"/>
</dbReference>
<evidence type="ECO:0000256" key="16">
    <source>
        <dbReference type="ARBA" id="ARBA00023105"/>
    </source>
</evidence>
<dbReference type="SMART" id="SM00120">
    <property type="entry name" value="HX"/>
    <property type="match status" value="4"/>
</dbReference>
<feature type="domain" description="Fibronectin type-II" evidence="31">
    <location>
        <begin position="436"/>
        <end position="484"/>
    </location>
</feature>
<dbReference type="InterPro" id="IPR013806">
    <property type="entry name" value="Kringle-like"/>
</dbReference>
<dbReference type="PANTHER" id="PTHR10201:SF30">
    <property type="entry name" value="MATRIX METALLOPROTEINASE-9"/>
    <property type="match status" value="1"/>
</dbReference>
<evidence type="ECO:0000256" key="21">
    <source>
        <dbReference type="ARBA" id="ARBA00032382"/>
    </source>
</evidence>
<dbReference type="Gene3D" id="2.10.10.10">
    <property type="entry name" value="Fibronectin, type II, collagen-binding"/>
    <property type="match status" value="2"/>
</dbReference>
<evidence type="ECO:0000256" key="24">
    <source>
        <dbReference type="ARBA" id="ARBA00062173"/>
    </source>
</evidence>
<dbReference type="GO" id="GO:0006508">
    <property type="term" value="P:proteolysis"/>
    <property type="evidence" value="ECO:0007669"/>
    <property type="project" value="UniProtKB-KW"/>
</dbReference>
<dbReference type="Gene3D" id="2.110.10.10">
    <property type="entry name" value="Hemopexin-like domain"/>
    <property type="match status" value="1"/>
</dbReference>
<comment type="caution">
    <text evidence="32">The sequence shown here is derived from an EMBL/GenBank/DDBJ whole genome shotgun (WGS) entry which is preliminary data.</text>
</comment>
<feature type="signal peptide" evidence="30">
    <location>
        <begin position="1"/>
        <end position="33"/>
    </location>
</feature>
<feature type="disulfide bond" evidence="27">
    <location>
        <begin position="441"/>
        <end position="467"/>
    </location>
</feature>
<dbReference type="Pfam" id="PF00413">
    <property type="entry name" value="Peptidase_M10"/>
    <property type="match status" value="2"/>
</dbReference>
<evidence type="ECO:0000256" key="15">
    <source>
        <dbReference type="ARBA" id="ARBA00023049"/>
    </source>
</evidence>
<evidence type="ECO:0000256" key="18">
    <source>
        <dbReference type="ARBA" id="ARBA00023157"/>
    </source>
</evidence>
<dbReference type="Proteomes" id="UP001177744">
    <property type="component" value="Unassembled WGS sequence"/>
</dbReference>
<evidence type="ECO:0000313" key="32">
    <source>
        <dbReference type="EMBL" id="KAK1337683.1"/>
    </source>
</evidence>
<keyword evidence="16" id="KW-0177">Collagen degradation</keyword>
<evidence type="ECO:0000256" key="2">
    <source>
        <dbReference type="ARBA" id="ARBA00004498"/>
    </source>
</evidence>
<sequence length="819" mass="88842">PPQGQLQPDTATFTMSPWLSLVLALLVLGDCSAAPRPRQPTVVVFPGDLRTNLTNKQLAEEYLFRYGYTQVAELSDDEQSLSRALRVLQRRLSLPETGELDSTTLEAMRAPRCGVPDLGKFQTFEELLEDLPRDVIDDAFARAFAVWSAVTPLTFTRVYGLEATSSSSLVFGVRARAGESREGLGQGPGPGPGREDHGEGRGGPGPAGSCCGSAWAAPGPEGAPSRGTAQRGAHGLGGRSRPSGQRPQGSAQPAPLTQVTLFPSASPEHGDGYPFDGKDGLLAHAFPPGPGIQGDAHFDDEELWSLGKGVVVPTFFGNADGAPCHFPFTFDGRSYSACTTDGRSDDQLWCSTTADFDTDRRFGFCPSERLYTQHGNSDGKPCVFPFTFEGRSYSACTTDGRSDGYRWCATTANYDQDKLYGFCPTRVDSTVTGGNAAGELCVFPFIFLGKEYSTCTREGRSDGHLWCATTSNFDSDRKWGFCPDQGYSLFLVAAHEFGHALGLDHTNVPEALMYPMYSYTEKPPLHEDDVKGIQHLYGGPRPKPEPRPPTTTPETQPTAPPTVCTTVRPSESPTAGPTGPPAPGPTNAPTAGPTGAPTAGPTDTPTGAPTAGPSVAPTASLDPAENVCNVNIFDAIAELGNHLHFFKDGRYWRFSEAQGRRVQGPFLIRDTWPALPSKLDSAFEEPLTKKLFFFSGRQVWVYTGASVLGPRRLDKLGFGPEVAQVTGALPRGGGKVLLFSRQNFWRFDAKSQMVDPKSASPVDQMFPGVPLNMHDIFQYRDKAYFCQDRFYWRVNFQHEVNQVDEVGYVTYDLLQCPET</sequence>
<accession>A0AA40HUF9</accession>
<reference evidence="32" key="1">
    <citation type="submission" date="2023-06" db="EMBL/GenBank/DDBJ databases">
        <title>Reference genome for the Northern bat (Eptesicus nilssonii), a most northern bat species.</title>
        <authorList>
            <person name="Laine V.N."/>
            <person name="Pulliainen A.T."/>
            <person name="Lilley T.M."/>
        </authorList>
    </citation>
    <scope>NUCLEOTIDE SEQUENCE</scope>
    <source>
        <strain evidence="32">BLF_Eptnil</strain>
        <tissue evidence="32">Kidney</tissue>
    </source>
</reference>
<dbReference type="CDD" id="cd00062">
    <property type="entry name" value="FN2"/>
    <property type="match status" value="3"/>
</dbReference>
<evidence type="ECO:0000256" key="14">
    <source>
        <dbReference type="ARBA" id="ARBA00022837"/>
    </source>
</evidence>
<dbReference type="InterPro" id="IPR001818">
    <property type="entry name" value="Pept_M10_metallopeptidase"/>
</dbReference>
<comment type="catalytic activity">
    <reaction evidence="1">
        <text>Cleavage of gelatin types I and V and collagen types IV and V.</text>
        <dbReference type="EC" id="3.4.24.35"/>
    </reaction>
</comment>
<dbReference type="FunFam" id="2.110.10.10:FF:000011">
    <property type="entry name" value="Matrix metalloproteinase-9"/>
    <property type="match status" value="1"/>
</dbReference>
<evidence type="ECO:0000256" key="27">
    <source>
        <dbReference type="PROSITE-ProRule" id="PRU00479"/>
    </source>
</evidence>
<dbReference type="CDD" id="cd00094">
    <property type="entry name" value="HX"/>
    <property type="match status" value="1"/>
</dbReference>
<dbReference type="InterPro" id="IPR018486">
    <property type="entry name" value="Hemopexin_CS"/>
</dbReference>
<keyword evidence="10 30" id="KW-0732">Signal</keyword>
<protein>
    <recommendedName>
        <fullName evidence="5">Matrix metalloproteinase-9</fullName>
        <ecNumber evidence="4">3.4.24.35</ecNumber>
    </recommendedName>
    <alternativeName>
        <fullName evidence="20">92 kDa gelatinase</fullName>
    </alternativeName>
    <alternativeName>
        <fullName evidence="21">92 kDa type IV collagenase</fullName>
    </alternativeName>
    <alternativeName>
        <fullName evidence="22">Gelatinase B</fullName>
    </alternativeName>
</protein>
<dbReference type="FunFam" id="2.10.10.10:FF:000001">
    <property type="entry name" value="Fibronectin 1a isoform 1"/>
    <property type="match status" value="3"/>
</dbReference>
<evidence type="ECO:0000256" key="29">
    <source>
        <dbReference type="SAM" id="MobiDB-lite"/>
    </source>
</evidence>
<evidence type="ECO:0000256" key="1">
    <source>
        <dbReference type="ARBA" id="ARBA00001425"/>
    </source>
</evidence>
<dbReference type="SUPFAM" id="SSF55486">
    <property type="entry name" value="Metalloproteases ('zincins'), catalytic domain"/>
    <property type="match status" value="2"/>
</dbReference>
<feature type="disulfide bond" evidence="27">
    <location>
        <begin position="455"/>
        <end position="482"/>
    </location>
</feature>
<keyword evidence="7" id="KW-0272">Extracellular matrix</keyword>
<comment type="similarity">
    <text evidence="3">Belongs to the peptidase M10A family.</text>
</comment>
<dbReference type="PROSITE" id="PS51642">
    <property type="entry name" value="HEMOPEXIN_2"/>
    <property type="match status" value="4"/>
</dbReference>
<dbReference type="InterPro" id="IPR021190">
    <property type="entry name" value="Pept_M10A"/>
</dbReference>